<accession>A0ABZ1EII0</accession>
<proteinExistence type="predicted"/>
<keyword evidence="2" id="KW-1185">Reference proteome</keyword>
<dbReference type="Proteomes" id="UP001334804">
    <property type="component" value="Chromosome"/>
</dbReference>
<dbReference type="EMBL" id="CP109071">
    <property type="protein sequence ID" value="WSA33813.1"/>
    <property type="molecule type" value="Genomic_DNA"/>
</dbReference>
<evidence type="ECO:0000313" key="1">
    <source>
        <dbReference type="EMBL" id="WSA33813.1"/>
    </source>
</evidence>
<reference evidence="1 2" key="1">
    <citation type="submission" date="2022-10" db="EMBL/GenBank/DDBJ databases">
        <title>The complete genomes of actinobacterial strains from the NBC collection.</title>
        <authorList>
            <person name="Joergensen T.S."/>
            <person name="Alvarez Arevalo M."/>
            <person name="Sterndorff E.B."/>
            <person name="Faurdal D."/>
            <person name="Vuksanovic O."/>
            <person name="Mourched A.-S."/>
            <person name="Charusanti P."/>
            <person name="Shaw S."/>
            <person name="Blin K."/>
            <person name="Weber T."/>
        </authorList>
    </citation>
    <scope>NUCLEOTIDE SEQUENCE [LARGE SCALE GENOMIC DNA]</scope>
    <source>
        <strain evidence="1 2">NBC 01809</strain>
    </source>
</reference>
<dbReference type="RefSeq" id="WP_141719405.1">
    <property type="nucleotide sequence ID" value="NZ_CP109071.1"/>
</dbReference>
<protein>
    <submittedName>
        <fullName evidence="1">Uncharacterized protein</fullName>
    </submittedName>
</protein>
<name>A0ABZ1EII0_9ACTN</name>
<gene>
    <name evidence="1" type="ORF">OIE14_07125</name>
</gene>
<sequence length="177" mass="19706">MDLIDVAAVTNAGLGAAFTFLFDRLANLIDRKPSEHAEPAPEVTDECNLLDSQLEPLTPRMDILEQRRPEFLALAGSLGTYHRNPERVRPDDGELIRQLSQLRALLEETYGQRITFRGEQRETTGSHVRQRSETVSGYMVGAQGRAAENADIDQEAKNIEAGGWMIGAHSDDLRPHL</sequence>
<organism evidence="1 2">
    <name type="scientific">Micromonospora peucetia</name>
    <dbReference type="NCBI Taxonomy" id="47871"/>
    <lineage>
        <taxon>Bacteria</taxon>
        <taxon>Bacillati</taxon>
        <taxon>Actinomycetota</taxon>
        <taxon>Actinomycetes</taxon>
        <taxon>Micromonosporales</taxon>
        <taxon>Micromonosporaceae</taxon>
        <taxon>Micromonospora</taxon>
    </lineage>
</organism>
<evidence type="ECO:0000313" key="2">
    <source>
        <dbReference type="Proteomes" id="UP001334804"/>
    </source>
</evidence>